<gene>
    <name evidence="1" type="ORF">A6122_0195</name>
</gene>
<organism evidence="1 2">
    <name type="scientific">Rathayibacter tritici</name>
    <dbReference type="NCBI Taxonomy" id="33888"/>
    <lineage>
        <taxon>Bacteria</taxon>
        <taxon>Bacillati</taxon>
        <taxon>Actinomycetota</taxon>
        <taxon>Actinomycetes</taxon>
        <taxon>Micrococcales</taxon>
        <taxon>Microbacteriaceae</taxon>
        <taxon>Rathayibacter</taxon>
    </lineage>
</organism>
<proteinExistence type="predicted"/>
<sequence>MVPAASPIDDTAISAALSGPRASTYVAAVGGDLARAMTLYGWNARVSAALMLPSHFSEVTTRNAAADVLEQVYGPRWPWNSTFFGSLPNPGPGGGFNPRRELSHVRNVQPTTGKVIAELKFVFWQKLFTGRHDVRLRQPHIAAAFPQAPTMSADALRNRIYGDLETLRRLRNRLAHHEPIFTRNLGDDLNRMLDLIGLRSAPATRWVKAMEDVTSVIAERP</sequence>
<dbReference type="OrthoDB" id="3418622at2"/>
<reference evidence="1 2" key="1">
    <citation type="submission" date="2016-05" db="EMBL/GenBank/DDBJ databases">
        <title>Complete genome sequence of Rathayibacter tritici NCPPB 1953.</title>
        <authorList>
            <person name="Park J."/>
            <person name="Lee H.-H."/>
            <person name="Lee S.-W."/>
            <person name="Seo Y.-S."/>
        </authorList>
    </citation>
    <scope>NUCLEOTIDE SEQUENCE [LARGE SCALE GENOMIC DNA]</scope>
    <source>
        <strain evidence="1 2">NCPPB 1953</strain>
    </source>
</reference>
<dbReference type="KEGG" id="rtn:A6122_0195"/>
<dbReference type="AlphaFoldDB" id="A0A160KQC5"/>
<evidence type="ECO:0008006" key="3">
    <source>
        <dbReference type="Google" id="ProtNLM"/>
    </source>
</evidence>
<name>A0A160KQC5_9MICO</name>
<dbReference type="Proteomes" id="UP000077071">
    <property type="component" value="Chromosome"/>
</dbReference>
<keyword evidence="2" id="KW-1185">Reference proteome</keyword>
<evidence type="ECO:0000313" key="2">
    <source>
        <dbReference type="Proteomes" id="UP000077071"/>
    </source>
</evidence>
<evidence type="ECO:0000313" key="1">
    <source>
        <dbReference type="EMBL" id="AND15359.1"/>
    </source>
</evidence>
<protein>
    <recommendedName>
        <fullName evidence="3">Abi-like protein</fullName>
    </recommendedName>
</protein>
<dbReference type="RefSeq" id="WP_084415724.1">
    <property type="nucleotide sequence ID" value="NZ_CP015515.1"/>
</dbReference>
<dbReference type="EMBL" id="CP015515">
    <property type="protein sequence ID" value="AND15359.1"/>
    <property type="molecule type" value="Genomic_DNA"/>
</dbReference>
<dbReference type="STRING" id="33888.A6122_0195"/>
<accession>A0A160KQC5</accession>
<dbReference type="PATRIC" id="fig|33888.3.peg.231"/>